<keyword evidence="2" id="KW-1185">Reference proteome</keyword>
<gene>
    <name evidence="1" type="ORF">NPIL_62481</name>
</gene>
<evidence type="ECO:0000313" key="2">
    <source>
        <dbReference type="Proteomes" id="UP000887013"/>
    </source>
</evidence>
<dbReference type="EMBL" id="BMAW01097681">
    <property type="protein sequence ID" value="GFS80932.1"/>
    <property type="molecule type" value="Genomic_DNA"/>
</dbReference>
<proteinExistence type="predicted"/>
<evidence type="ECO:0000313" key="1">
    <source>
        <dbReference type="EMBL" id="GFS80932.1"/>
    </source>
</evidence>
<dbReference type="Proteomes" id="UP000887013">
    <property type="component" value="Unassembled WGS sequence"/>
</dbReference>
<sequence length="157" mass="18431">MSLSDRNEIQKILFSCNGKSGIRNQDNLLMLQKQICIDLLPQKKVLPSVNLPPLMLNEICLENGIIETLNLVWESGDILGCEVFSIKFGTEADLLIPIKRFGWDLHREVGIWVLVTRRYKYVSNQGRHKWFWTRIKQTVGSSSRMEYQRDWYGWWSV</sequence>
<protein>
    <submittedName>
        <fullName evidence="1">Uncharacterized protein</fullName>
    </submittedName>
</protein>
<comment type="caution">
    <text evidence="1">The sequence shown here is derived from an EMBL/GenBank/DDBJ whole genome shotgun (WGS) entry which is preliminary data.</text>
</comment>
<organism evidence="1 2">
    <name type="scientific">Nephila pilipes</name>
    <name type="common">Giant wood spider</name>
    <name type="synonym">Nephila maculata</name>
    <dbReference type="NCBI Taxonomy" id="299642"/>
    <lineage>
        <taxon>Eukaryota</taxon>
        <taxon>Metazoa</taxon>
        <taxon>Ecdysozoa</taxon>
        <taxon>Arthropoda</taxon>
        <taxon>Chelicerata</taxon>
        <taxon>Arachnida</taxon>
        <taxon>Araneae</taxon>
        <taxon>Araneomorphae</taxon>
        <taxon>Entelegynae</taxon>
        <taxon>Araneoidea</taxon>
        <taxon>Nephilidae</taxon>
        <taxon>Nephila</taxon>
    </lineage>
</organism>
<reference evidence="1" key="1">
    <citation type="submission" date="2020-08" db="EMBL/GenBank/DDBJ databases">
        <title>Multicomponent nature underlies the extraordinary mechanical properties of spider dragline silk.</title>
        <authorList>
            <person name="Kono N."/>
            <person name="Nakamura H."/>
            <person name="Mori M."/>
            <person name="Yoshida Y."/>
            <person name="Ohtoshi R."/>
            <person name="Malay A.D."/>
            <person name="Moran D.A.P."/>
            <person name="Tomita M."/>
            <person name="Numata K."/>
            <person name="Arakawa K."/>
        </authorList>
    </citation>
    <scope>NUCLEOTIDE SEQUENCE</scope>
</reference>
<accession>A0A8X6MW73</accession>
<name>A0A8X6MW73_NEPPI</name>
<dbReference type="AlphaFoldDB" id="A0A8X6MW73"/>